<evidence type="ECO:0000313" key="4">
    <source>
        <dbReference type="Proteomes" id="UP000269998"/>
    </source>
</evidence>
<keyword evidence="2" id="KW-0472">Membrane</keyword>
<dbReference type="KEGG" id="mbai:MB901379_04040"/>
<protein>
    <submittedName>
        <fullName evidence="3">Putative membrane protein ArfC</fullName>
    </submittedName>
</protein>
<name>A0A447GIX0_9MYCO</name>
<evidence type="ECO:0000313" key="3">
    <source>
        <dbReference type="EMBL" id="VDM90440.1"/>
    </source>
</evidence>
<evidence type="ECO:0000256" key="1">
    <source>
        <dbReference type="SAM" id="MobiDB-lite"/>
    </source>
</evidence>
<dbReference type="EMBL" id="LR130759">
    <property type="protein sequence ID" value="VDM90440.1"/>
    <property type="molecule type" value="Genomic_DNA"/>
</dbReference>
<evidence type="ECO:0000256" key="2">
    <source>
        <dbReference type="SAM" id="Phobius"/>
    </source>
</evidence>
<dbReference type="OrthoDB" id="4871889at2"/>
<feature type="transmembrane region" description="Helical" evidence="2">
    <location>
        <begin position="6"/>
        <end position="25"/>
    </location>
</feature>
<dbReference type="RefSeq" id="WP_158018117.1">
    <property type="nucleotide sequence ID" value="NZ_CBCSKE010000069.1"/>
</dbReference>
<feature type="region of interest" description="Disordered" evidence="1">
    <location>
        <begin position="140"/>
        <end position="161"/>
    </location>
</feature>
<dbReference type="Proteomes" id="UP000269998">
    <property type="component" value="Chromosome"/>
</dbReference>
<dbReference type="AlphaFoldDB" id="A0A447GIX0"/>
<keyword evidence="2" id="KW-0812">Transmembrane</keyword>
<keyword evidence="2" id="KW-1133">Transmembrane helix</keyword>
<reference evidence="4" key="1">
    <citation type="submission" date="2018-02" db="EMBL/GenBank/DDBJ databases">
        <authorList>
            <person name="Seth-Smith MB H."/>
            <person name="Seth-Smith H."/>
        </authorList>
    </citation>
    <scope>NUCLEOTIDE SEQUENCE [LARGE SCALE GENOMIC DNA]</scope>
</reference>
<organism evidence="3 4">
    <name type="scientific">Mycobacterium basiliense</name>
    <dbReference type="NCBI Taxonomy" id="2094119"/>
    <lineage>
        <taxon>Bacteria</taxon>
        <taxon>Bacillati</taxon>
        <taxon>Actinomycetota</taxon>
        <taxon>Actinomycetes</taxon>
        <taxon>Mycobacteriales</taxon>
        <taxon>Mycobacteriaceae</taxon>
        <taxon>Mycobacterium</taxon>
    </lineage>
</organism>
<gene>
    <name evidence="3" type="primary">arfC</name>
    <name evidence="3" type="ORF">MB901379_04040</name>
</gene>
<feature type="region of interest" description="Disordered" evidence="1">
    <location>
        <begin position="56"/>
        <end position="86"/>
    </location>
</feature>
<sequence>MSHVHWWLIGLAFALGMMLTLALMVRPVKHPVPVGASIGGADRAAVPTAEDAIATAEKRTDKAARKDPTRRMPVKRPPAGKGAVTKKVVRKKVSAAKSPKKRIVVVKKTPARRTAVAKDLAPEQISSAAAAPVERVRPARFEPYGPGSARPDADGSGPEGWLVKGRSDTRLYYTPDDPSYDATVAQVWFEDEASAVRAFFTAWCKSARKK</sequence>
<feature type="compositionally biased region" description="Basic and acidic residues" evidence="1">
    <location>
        <begin position="56"/>
        <end position="70"/>
    </location>
</feature>
<keyword evidence="4" id="KW-1185">Reference proteome</keyword>
<proteinExistence type="predicted"/>
<accession>A0A447GIX0</accession>